<feature type="domain" description="Isochorismatase-like" evidence="2">
    <location>
        <begin position="7"/>
        <end position="155"/>
    </location>
</feature>
<dbReference type="OrthoDB" id="9794942at2"/>
<dbReference type="SUPFAM" id="SSF52499">
    <property type="entry name" value="Isochorismatase-like hydrolases"/>
    <property type="match status" value="1"/>
</dbReference>
<evidence type="ECO:0000259" key="2">
    <source>
        <dbReference type="Pfam" id="PF00857"/>
    </source>
</evidence>
<organism evidence="3 4">
    <name type="scientific">Kocuria rosea subsp. polaris</name>
    <dbReference type="NCBI Taxonomy" id="136273"/>
    <lineage>
        <taxon>Bacteria</taxon>
        <taxon>Bacillati</taxon>
        <taxon>Actinomycetota</taxon>
        <taxon>Actinomycetes</taxon>
        <taxon>Micrococcales</taxon>
        <taxon>Micrococcaceae</taxon>
        <taxon>Kocuria</taxon>
    </lineage>
</organism>
<gene>
    <name evidence="3" type="ORF">AVL61_17150</name>
</gene>
<proteinExistence type="predicted"/>
<dbReference type="AlphaFoldDB" id="A0A0W8ILR9"/>
<dbReference type="PANTHER" id="PTHR43540">
    <property type="entry name" value="PEROXYUREIDOACRYLATE/UREIDOACRYLATE AMIDOHYDROLASE-RELATED"/>
    <property type="match status" value="1"/>
</dbReference>
<dbReference type="Pfam" id="PF00857">
    <property type="entry name" value="Isochorismatase"/>
    <property type="match status" value="1"/>
</dbReference>
<evidence type="ECO:0000256" key="1">
    <source>
        <dbReference type="ARBA" id="ARBA00022801"/>
    </source>
</evidence>
<dbReference type="RefSeq" id="WP_058873621.1">
    <property type="nucleotide sequence ID" value="NZ_LQBK01000008.1"/>
</dbReference>
<dbReference type="EMBL" id="LQBK01000008">
    <property type="protein sequence ID" value="KUG60993.1"/>
    <property type="molecule type" value="Genomic_DNA"/>
</dbReference>
<dbReference type="InterPro" id="IPR050272">
    <property type="entry name" value="Isochorismatase-like_hydrls"/>
</dbReference>
<reference evidence="4" key="1">
    <citation type="submission" date="2015-12" db="EMBL/GenBank/DDBJ databases">
        <authorList>
            <person name="Nair G.R."/>
            <person name="Kaur G."/>
            <person name="Mayilraj S."/>
        </authorList>
    </citation>
    <scope>NUCLEOTIDE SEQUENCE [LARGE SCALE GENOMIC DNA]</scope>
    <source>
        <strain evidence="4">CD08_4</strain>
    </source>
</reference>
<accession>A0A0W8ILR9</accession>
<keyword evidence="1" id="KW-0378">Hydrolase</keyword>
<sequence length="218" mass="22753">MPSPQRALVLVDVQQDYFGGGTLEIQHPPHSESVPRVTQAIEAARAAGIPVVVVQHTMGEGAPVFDPTQPGFQLHPEVAQRRSENWKTVVKQYGSVYADTDVSTWLREQGVDTVTLVGYMTNNCVLASAVEGEGLGFTTEVLADATGAVNLANDAGSVDAETVHTTLMTLLHSNWAAVASTDAWVEALNAGQPLPGSDLGSSAVAGAQQHAAVAGRSA</sequence>
<evidence type="ECO:0000313" key="3">
    <source>
        <dbReference type="EMBL" id="KUG60993.1"/>
    </source>
</evidence>
<comment type="caution">
    <text evidence="3">The sequence shown here is derived from an EMBL/GenBank/DDBJ whole genome shotgun (WGS) entry which is preliminary data.</text>
</comment>
<dbReference type="InterPro" id="IPR000868">
    <property type="entry name" value="Isochorismatase-like_dom"/>
</dbReference>
<dbReference type="GO" id="GO:0016787">
    <property type="term" value="F:hydrolase activity"/>
    <property type="evidence" value="ECO:0007669"/>
    <property type="project" value="UniProtKB-KW"/>
</dbReference>
<dbReference type="InterPro" id="IPR036380">
    <property type="entry name" value="Isochorismatase-like_sf"/>
</dbReference>
<protein>
    <submittedName>
        <fullName evidence="3">Isochorismatase</fullName>
    </submittedName>
</protein>
<evidence type="ECO:0000313" key="4">
    <source>
        <dbReference type="Proteomes" id="UP000053512"/>
    </source>
</evidence>
<dbReference type="PANTHER" id="PTHR43540:SF6">
    <property type="entry name" value="ISOCHORISMATASE-LIKE DOMAIN-CONTAINING PROTEIN"/>
    <property type="match status" value="1"/>
</dbReference>
<dbReference type="Proteomes" id="UP000053512">
    <property type="component" value="Unassembled WGS sequence"/>
</dbReference>
<dbReference type="Gene3D" id="3.40.50.850">
    <property type="entry name" value="Isochorismatase-like"/>
    <property type="match status" value="1"/>
</dbReference>
<name>A0A0W8ILR9_KOCRO</name>